<dbReference type="PANTHER" id="PTHR22593:SF2">
    <property type="entry name" value="TRANSMEMBRANE PROTEIN 18"/>
    <property type="match status" value="1"/>
</dbReference>
<dbReference type="OrthoDB" id="411535at2759"/>
<evidence type="ECO:0000256" key="8">
    <source>
        <dbReference type="ARBA" id="ARBA00023136"/>
    </source>
</evidence>
<sequence>MGVSMVRVLVDVREHVAASSSVGVASDSRRDVARAAPYQPGSGPRVGTLLGLSHTNPEVSLSIGKGAGVLQFAGWAEHLSAPCWEMDKEPGVWDLLERAPIDWTEPWLIGLVAFHVLCFTITCISFKYYKLQIGFFLLLVGLVGSAEYINEVAASSWRSYSKQQYFDSTGMFISLVFSAPLLCNTIIIVIHWVYKTLSVMTELKTIQNKRKEAKKKREKSE</sequence>
<feature type="transmembrane region" description="Helical" evidence="10">
    <location>
        <begin position="107"/>
        <end position="126"/>
    </location>
</feature>
<evidence type="ECO:0000313" key="12">
    <source>
        <dbReference type="Proteomes" id="UP000694569"/>
    </source>
</evidence>
<evidence type="ECO:0000256" key="6">
    <source>
        <dbReference type="ARBA" id="ARBA00023054"/>
    </source>
</evidence>
<comment type="subcellular location">
    <subcellularLocation>
        <location evidence="1">Nucleus membrane</location>
        <topology evidence="1">Multi-pass membrane protein</topology>
    </subcellularLocation>
</comment>
<reference evidence="11" key="2">
    <citation type="submission" date="2025-09" db="UniProtKB">
        <authorList>
            <consortium name="Ensembl"/>
        </authorList>
    </citation>
    <scope>IDENTIFICATION</scope>
</reference>
<comment type="similarity">
    <text evidence="2">Belongs to the TMEM18 family.</text>
</comment>
<keyword evidence="6" id="KW-0175">Coiled coil</keyword>
<evidence type="ECO:0000256" key="7">
    <source>
        <dbReference type="ARBA" id="ARBA00023125"/>
    </source>
</evidence>
<dbReference type="Ensembl" id="ENSLLET00000041112.1">
    <property type="protein sequence ID" value="ENSLLEP00000039524.1"/>
    <property type="gene ID" value="ENSLLEG00000025130.1"/>
</dbReference>
<evidence type="ECO:0000256" key="4">
    <source>
        <dbReference type="ARBA" id="ARBA00022692"/>
    </source>
</evidence>
<keyword evidence="12" id="KW-1185">Reference proteome</keyword>
<evidence type="ECO:0000256" key="9">
    <source>
        <dbReference type="ARBA" id="ARBA00023242"/>
    </source>
</evidence>
<evidence type="ECO:0000256" key="2">
    <source>
        <dbReference type="ARBA" id="ARBA00009971"/>
    </source>
</evidence>
<dbReference type="AlphaFoldDB" id="A0A8C5QM36"/>
<dbReference type="GeneTree" id="ENSGT00390000015191"/>
<dbReference type="GO" id="GO:0031965">
    <property type="term" value="C:nuclear membrane"/>
    <property type="evidence" value="ECO:0007669"/>
    <property type="project" value="UniProtKB-SubCell"/>
</dbReference>
<name>A0A8C5QM36_9ANUR</name>
<evidence type="ECO:0000256" key="5">
    <source>
        <dbReference type="ARBA" id="ARBA00022989"/>
    </source>
</evidence>
<protein>
    <recommendedName>
        <fullName evidence="3">Transmembrane protein 18</fullName>
    </recommendedName>
</protein>
<feature type="transmembrane region" description="Helical" evidence="10">
    <location>
        <begin position="170"/>
        <end position="194"/>
    </location>
</feature>
<evidence type="ECO:0000256" key="10">
    <source>
        <dbReference type="SAM" id="Phobius"/>
    </source>
</evidence>
<keyword evidence="4 10" id="KW-0812">Transmembrane</keyword>
<dbReference type="Pfam" id="PF14770">
    <property type="entry name" value="TMEM18"/>
    <property type="match status" value="1"/>
</dbReference>
<dbReference type="Proteomes" id="UP000694569">
    <property type="component" value="Unplaced"/>
</dbReference>
<accession>A0A8C5QM36</accession>
<dbReference type="InterPro" id="IPR026721">
    <property type="entry name" value="TMEM18"/>
</dbReference>
<evidence type="ECO:0000313" key="11">
    <source>
        <dbReference type="Ensembl" id="ENSLLEP00000039524.1"/>
    </source>
</evidence>
<dbReference type="GO" id="GO:0003677">
    <property type="term" value="F:DNA binding"/>
    <property type="evidence" value="ECO:0007669"/>
    <property type="project" value="UniProtKB-KW"/>
</dbReference>
<keyword evidence="7" id="KW-0238">DNA-binding</keyword>
<keyword evidence="9" id="KW-0539">Nucleus</keyword>
<feature type="transmembrane region" description="Helical" evidence="10">
    <location>
        <begin position="133"/>
        <end position="150"/>
    </location>
</feature>
<proteinExistence type="inferred from homology"/>
<keyword evidence="5 10" id="KW-1133">Transmembrane helix</keyword>
<evidence type="ECO:0000256" key="3">
    <source>
        <dbReference type="ARBA" id="ARBA00014253"/>
    </source>
</evidence>
<evidence type="ECO:0000256" key="1">
    <source>
        <dbReference type="ARBA" id="ARBA00004232"/>
    </source>
</evidence>
<reference evidence="11" key="1">
    <citation type="submission" date="2025-08" db="UniProtKB">
        <authorList>
            <consortium name="Ensembl"/>
        </authorList>
    </citation>
    <scope>IDENTIFICATION</scope>
</reference>
<dbReference type="PANTHER" id="PTHR22593">
    <property type="entry name" value="TRANSMEMBRANE PROTEIN 18"/>
    <property type="match status" value="1"/>
</dbReference>
<organism evidence="11 12">
    <name type="scientific">Leptobrachium leishanense</name>
    <name type="common">Leishan spiny toad</name>
    <dbReference type="NCBI Taxonomy" id="445787"/>
    <lineage>
        <taxon>Eukaryota</taxon>
        <taxon>Metazoa</taxon>
        <taxon>Chordata</taxon>
        <taxon>Craniata</taxon>
        <taxon>Vertebrata</taxon>
        <taxon>Euteleostomi</taxon>
        <taxon>Amphibia</taxon>
        <taxon>Batrachia</taxon>
        <taxon>Anura</taxon>
        <taxon>Pelobatoidea</taxon>
        <taxon>Megophryidae</taxon>
        <taxon>Leptobrachium</taxon>
    </lineage>
</organism>
<keyword evidence="8 10" id="KW-0472">Membrane</keyword>